<evidence type="ECO:0000256" key="4">
    <source>
        <dbReference type="ARBA" id="ARBA00023136"/>
    </source>
</evidence>
<proteinExistence type="predicted"/>
<dbReference type="InterPro" id="IPR050671">
    <property type="entry name" value="CD300_family_receptors"/>
</dbReference>
<keyword evidence="5" id="KW-1015">Disulfide bond</keyword>
<dbReference type="Proteomes" id="UP000009136">
    <property type="component" value="Chromosome 19"/>
</dbReference>
<evidence type="ECO:0000256" key="3">
    <source>
        <dbReference type="ARBA" id="ARBA00022729"/>
    </source>
</evidence>
<feature type="domain" description="Ig-like" evidence="7">
    <location>
        <begin position="62"/>
        <end position="139"/>
    </location>
</feature>
<dbReference type="GO" id="GO:0005886">
    <property type="term" value="C:plasma membrane"/>
    <property type="evidence" value="ECO:0000318"/>
    <property type="project" value="GO_Central"/>
</dbReference>
<reference evidence="8" key="3">
    <citation type="submission" date="2025-09" db="UniProtKB">
        <authorList>
            <consortium name="Ensembl"/>
        </authorList>
    </citation>
    <scope>IDENTIFICATION</scope>
    <source>
        <strain evidence="8">Hereford</strain>
    </source>
</reference>
<dbReference type="OrthoDB" id="8959642at2759"/>
<comment type="subcellular location">
    <subcellularLocation>
        <location evidence="1">Membrane</location>
    </subcellularLocation>
</comment>
<keyword evidence="6" id="KW-1133">Transmembrane helix</keyword>
<evidence type="ECO:0000313" key="9">
    <source>
        <dbReference type="Proteomes" id="UP000009136"/>
    </source>
</evidence>
<dbReference type="FunFam" id="2.60.40.10:FF:000370">
    <property type="entry name" value="CMRF35-like molecule 1"/>
    <property type="match status" value="1"/>
</dbReference>
<dbReference type="InterPro" id="IPR003599">
    <property type="entry name" value="Ig_sub"/>
</dbReference>
<evidence type="ECO:0000313" key="10">
    <source>
        <dbReference type="VGNC" id="VGNC:108045"/>
    </source>
</evidence>
<dbReference type="InterPro" id="IPR036179">
    <property type="entry name" value="Ig-like_dom_sf"/>
</dbReference>
<reference evidence="8" key="1">
    <citation type="submission" date="2018-03" db="EMBL/GenBank/DDBJ databases">
        <title>ARS-UCD1.2.</title>
        <authorList>
            <person name="Rosen B.D."/>
            <person name="Bickhart D.M."/>
            <person name="Koren S."/>
            <person name="Schnabel R.D."/>
            <person name="Hall R."/>
            <person name="Zimin A."/>
            <person name="Dreischer C."/>
            <person name="Schultheiss S."/>
            <person name="Schroeder S.G."/>
            <person name="Elsik C.G."/>
            <person name="Couldrey C."/>
            <person name="Liu G.E."/>
            <person name="Van Tassell C.P."/>
            <person name="Phillippy A.M."/>
            <person name="Smith T.P.L."/>
            <person name="Medrano J.F."/>
        </authorList>
    </citation>
    <scope>NUCLEOTIDE SEQUENCE [LARGE SCALE GENOMIC DNA]</scope>
    <source>
        <strain evidence="8">Hereford</strain>
    </source>
</reference>
<dbReference type="GeneTree" id="ENSGT00940000163948"/>
<organism evidence="8 9">
    <name type="scientific">Bos taurus</name>
    <name type="common">Bovine</name>
    <dbReference type="NCBI Taxonomy" id="9913"/>
    <lineage>
        <taxon>Eukaryota</taxon>
        <taxon>Metazoa</taxon>
        <taxon>Chordata</taxon>
        <taxon>Craniata</taxon>
        <taxon>Vertebrata</taxon>
        <taxon>Euteleostomi</taxon>
        <taxon>Mammalia</taxon>
        <taxon>Eutheria</taxon>
        <taxon>Laurasiatheria</taxon>
        <taxon>Artiodactyla</taxon>
        <taxon>Ruminantia</taxon>
        <taxon>Pecora</taxon>
        <taxon>Bovidae</taxon>
        <taxon>Bovinae</taxon>
        <taxon>Bos</taxon>
    </lineage>
</organism>
<keyword evidence="3" id="KW-0732">Signal</keyword>
<feature type="transmembrane region" description="Helical" evidence="6">
    <location>
        <begin position="220"/>
        <end position="241"/>
    </location>
</feature>
<keyword evidence="2 6" id="KW-0812">Transmembrane</keyword>
<dbReference type="SMART" id="SM00409">
    <property type="entry name" value="IG"/>
    <property type="match status" value="1"/>
</dbReference>
<name>A0A3Q1M6F4_BOVIN</name>
<evidence type="ECO:0000259" key="7">
    <source>
        <dbReference type="PROSITE" id="PS50835"/>
    </source>
</evidence>
<dbReference type="VEuPathDB" id="HostDB:ENSBTAG00000050726"/>
<dbReference type="InterPro" id="IPR013783">
    <property type="entry name" value="Ig-like_fold"/>
</dbReference>
<dbReference type="Gene3D" id="2.60.40.10">
    <property type="entry name" value="Immunoglobulins"/>
    <property type="match status" value="1"/>
</dbReference>
<evidence type="ECO:0000256" key="2">
    <source>
        <dbReference type="ARBA" id="ARBA00022692"/>
    </source>
</evidence>
<dbReference type="CDD" id="cd05716">
    <property type="entry name" value="IgV_pIgR_like"/>
    <property type="match status" value="1"/>
</dbReference>
<dbReference type="GO" id="GO:0007165">
    <property type="term" value="P:signal transduction"/>
    <property type="evidence" value="ECO:0000318"/>
    <property type="project" value="GO_Central"/>
</dbReference>
<dbReference type="AlphaFoldDB" id="A0A3Q1M6F4"/>
<dbReference type="FunCoup" id="A0A3Q1M6F4">
    <property type="interactions" value="91"/>
</dbReference>
<evidence type="ECO:0000313" key="8">
    <source>
        <dbReference type="Ensembl" id="ENSBTAP00000065563.2"/>
    </source>
</evidence>
<keyword evidence="4 6" id="KW-0472">Membrane</keyword>
<dbReference type="GO" id="GO:0004888">
    <property type="term" value="F:transmembrane signaling receptor activity"/>
    <property type="evidence" value="ECO:0000318"/>
    <property type="project" value="GO_Central"/>
</dbReference>
<dbReference type="STRING" id="9913.ENSBTAP00000065563"/>
<dbReference type="VGNC" id="VGNC:108045">
    <property type="gene designation" value="CD300H"/>
</dbReference>
<dbReference type="InterPro" id="IPR013106">
    <property type="entry name" value="Ig_V-set"/>
</dbReference>
<gene>
    <name evidence="8 10" type="primary">CD300H</name>
</gene>
<dbReference type="InParanoid" id="A0A3Q1M6F4"/>
<keyword evidence="9" id="KW-1185">Reference proteome</keyword>
<dbReference type="Bgee" id="ENSBTAG00000050726">
    <property type="expression patterns" value="Expressed in lung and 58 other cell types or tissues"/>
</dbReference>
<dbReference type="SUPFAM" id="SSF48726">
    <property type="entry name" value="Immunoglobulin"/>
    <property type="match status" value="1"/>
</dbReference>
<dbReference type="GO" id="GO:0045088">
    <property type="term" value="P:regulation of innate immune response"/>
    <property type="evidence" value="ECO:0000318"/>
    <property type="project" value="GO_Central"/>
</dbReference>
<evidence type="ECO:0000256" key="6">
    <source>
        <dbReference type="SAM" id="Phobius"/>
    </source>
</evidence>
<dbReference type="Pfam" id="PF07686">
    <property type="entry name" value="V-set"/>
    <property type="match status" value="1"/>
</dbReference>
<protein>
    <submittedName>
        <fullName evidence="8">CD300H molecule</fullName>
    </submittedName>
</protein>
<sequence length="255" mass="27570">TASRGCPRLALSPKPQYGGPPAGAFRPLQQGCWTSALLTWGRIALCGSLSLRGPSTVTGAVGDSLSVECRYEEEYSEFHKYWCRQPCFPLWQRTLQTSGPEVEVKSGRVSITDHPEDLAFTVTLESLTADDAGKYRCGVATMLKEEGLLGFLPDPFFQVQVIVSAGDRQLAGKSRGQDTVLHPPQFFTPPSITASSSNSSTWTSGSLSQQQGPLLGSAHFLLLVFLKVPLLLGMLGAALWVNRPQWAVCGETEPV</sequence>
<accession>A0A3Q1M6F4</accession>
<reference evidence="8" key="2">
    <citation type="submission" date="2025-08" db="UniProtKB">
        <authorList>
            <consortium name="Ensembl"/>
        </authorList>
    </citation>
    <scope>IDENTIFICATION</scope>
    <source>
        <strain evidence="8">Hereford</strain>
    </source>
</reference>
<dbReference type="PROSITE" id="PS50835">
    <property type="entry name" value="IG_LIKE"/>
    <property type="match status" value="1"/>
</dbReference>
<evidence type="ECO:0000256" key="5">
    <source>
        <dbReference type="ARBA" id="ARBA00023157"/>
    </source>
</evidence>
<dbReference type="InterPro" id="IPR007110">
    <property type="entry name" value="Ig-like_dom"/>
</dbReference>
<evidence type="ECO:0000256" key="1">
    <source>
        <dbReference type="ARBA" id="ARBA00004370"/>
    </source>
</evidence>
<dbReference type="PANTHER" id="PTHR11860">
    <property type="entry name" value="POLYMERIC-IMMUNOGLOBULIN RECEPTOR"/>
    <property type="match status" value="1"/>
</dbReference>
<dbReference type="PANTHER" id="PTHR11860:SF117">
    <property type="entry name" value="PROTEIN CD300H"/>
    <property type="match status" value="1"/>
</dbReference>
<dbReference type="Ensembl" id="ENSBTAT00000081930.2">
    <property type="protein sequence ID" value="ENSBTAP00000065563.2"/>
    <property type="gene ID" value="ENSBTAG00000050726.2"/>
</dbReference>